<evidence type="ECO:0000256" key="1">
    <source>
        <dbReference type="ARBA" id="ARBA00010609"/>
    </source>
</evidence>
<dbReference type="GO" id="GO:0005507">
    <property type="term" value="F:copper ion binding"/>
    <property type="evidence" value="ECO:0007669"/>
    <property type="project" value="InterPro"/>
</dbReference>
<sequence>MSAGAQGLIHRAHSIHKRNVSQTFILHGSREVINGVPSYVVNNVSYLTPSTPLKLADYYRNGSGVYQLDAFPVQSPNDIALYGISVVTGVHKGWLEIVFKNDLSDEMDSWHLDGFGFYVVGKVTLKFVLGNLQDGVKMTAMKKENLT</sequence>
<organism evidence="3">
    <name type="scientific">Sesamum angustifolium</name>
    <dbReference type="NCBI Taxonomy" id="2727405"/>
    <lineage>
        <taxon>Eukaryota</taxon>
        <taxon>Viridiplantae</taxon>
        <taxon>Streptophyta</taxon>
        <taxon>Embryophyta</taxon>
        <taxon>Tracheophyta</taxon>
        <taxon>Spermatophyta</taxon>
        <taxon>Magnoliopsida</taxon>
        <taxon>eudicotyledons</taxon>
        <taxon>Gunneridae</taxon>
        <taxon>Pentapetalae</taxon>
        <taxon>asterids</taxon>
        <taxon>lamiids</taxon>
        <taxon>Lamiales</taxon>
        <taxon>Pedaliaceae</taxon>
        <taxon>Sesamum</taxon>
    </lineage>
</organism>
<comment type="similarity">
    <text evidence="1">Belongs to the multicopper oxidase family.</text>
</comment>
<gene>
    <name evidence="3" type="ORF">Sangu_2141300</name>
</gene>
<dbReference type="GO" id="GO:0005886">
    <property type="term" value="C:plasma membrane"/>
    <property type="evidence" value="ECO:0007669"/>
    <property type="project" value="TreeGrafter"/>
</dbReference>
<dbReference type="AlphaFoldDB" id="A0AAW2LDR8"/>
<evidence type="ECO:0000313" key="3">
    <source>
        <dbReference type="EMBL" id="KAL0317270.1"/>
    </source>
</evidence>
<proteinExistence type="inferred from homology"/>
<reference evidence="3" key="2">
    <citation type="journal article" date="2024" name="Plant">
        <title>Genomic evolution and insights into agronomic trait innovations of Sesamum species.</title>
        <authorList>
            <person name="Miao H."/>
            <person name="Wang L."/>
            <person name="Qu L."/>
            <person name="Liu H."/>
            <person name="Sun Y."/>
            <person name="Le M."/>
            <person name="Wang Q."/>
            <person name="Wei S."/>
            <person name="Zheng Y."/>
            <person name="Lin W."/>
            <person name="Duan Y."/>
            <person name="Cao H."/>
            <person name="Xiong S."/>
            <person name="Wang X."/>
            <person name="Wei L."/>
            <person name="Li C."/>
            <person name="Ma Q."/>
            <person name="Ju M."/>
            <person name="Zhao R."/>
            <person name="Li G."/>
            <person name="Mu C."/>
            <person name="Tian Q."/>
            <person name="Mei H."/>
            <person name="Zhang T."/>
            <person name="Gao T."/>
            <person name="Zhang H."/>
        </authorList>
    </citation>
    <scope>NUCLEOTIDE SEQUENCE</scope>
    <source>
        <strain evidence="3">G01</strain>
    </source>
</reference>
<protein>
    <submittedName>
        <fullName evidence="3">Monocopper oxidase-like protein SKS1</fullName>
    </submittedName>
</protein>
<dbReference type="PANTHER" id="PTHR11709">
    <property type="entry name" value="MULTI-COPPER OXIDASE"/>
    <property type="match status" value="1"/>
</dbReference>
<dbReference type="SUPFAM" id="SSF49503">
    <property type="entry name" value="Cupredoxins"/>
    <property type="match status" value="1"/>
</dbReference>
<dbReference type="EMBL" id="JACGWK010000014">
    <property type="protein sequence ID" value="KAL0317270.1"/>
    <property type="molecule type" value="Genomic_DNA"/>
</dbReference>
<dbReference type="Pfam" id="PF07731">
    <property type="entry name" value="Cu-oxidase_2"/>
    <property type="match status" value="1"/>
</dbReference>
<accession>A0AAW2LDR8</accession>
<dbReference type="GO" id="GO:0016491">
    <property type="term" value="F:oxidoreductase activity"/>
    <property type="evidence" value="ECO:0007669"/>
    <property type="project" value="InterPro"/>
</dbReference>
<evidence type="ECO:0000259" key="2">
    <source>
        <dbReference type="Pfam" id="PF07731"/>
    </source>
</evidence>
<name>A0AAW2LDR8_9LAMI</name>
<feature type="domain" description="Plastocyanin-like" evidence="2">
    <location>
        <begin position="52"/>
        <end position="122"/>
    </location>
</feature>
<dbReference type="InterPro" id="IPR045087">
    <property type="entry name" value="Cu-oxidase_fam"/>
</dbReference>
<comment type="caution">
    <text evidence="3">The sequence shown here is derived from an EMBL/GenBank/DDBJ whole genome shotgun (WGS) entry which is preliminary data.</text>
</comment>
<reference evidence="3" key="1">
    <citation type="submission" date="2020-06" db="EMBL/GenBank/DDBJ databases">
        <authorList>
            <person name="Li T."/>
            <person name="Hu X."/>
            <person name="Zhang T."/>
            <person name="Song X."/>
            <person name="Zhang H."/>
            <person name="Dai N."/>
            <person name="Sheng W."/>
            <person name="Hou X."/>
            <person name="Wei L."/>
        </authorList>
    </citation>
    <scope>NUCLEOTIDE SEQUENCE</scope>
    <source>
        <strain evidence="3">G01</strain>
        <tissue evidence="3">Leaf</tissue>
    </source>
</reference>
<dbReference type="PANTHER" id="PTHR11709:SF311">
    <property type="entry name" value="MONOCOPPER OXIDASE-LIKE PROTEIN SKU5"/>
    <property type="match status" value="1"/>
</dbReference>
<dbReference type="InterPro" id="IPR008972">
    <property type="entry name" value="Cupredoxin"/>
</dbReference>
<dbReference type="InterPro" id="IPR011706">
    <property type="entry name" value="Cu-oxidase_C"/>
</dbReference>
<dbReference type="Gene3D" id="2.60.40.420">
    <property type="entry name" value="Cupredoxins - blue copper proteins"/>
    <property type="match status" value="1"/>
</dbReference>